<accession>A0AAE0HT82</accession>
<dbReference type="RefSeq" id="XP_062664885.1">
    <property type="nucleotide sequence ID" value="XM_062807122.1"/>
</dbReference>
<keyword evidence="5" id="KW-1185">Reference proteome</keyword>
<evidence type="ECO:0000256" key="3">
    <source>
        <dbReference type="SAM" id="SignalP"/>
    </source>
</evidence>
<dbReference type="EMBL" id="JAUEPN010000001">
    <property type="protein sequence ID" value="KAK3301371.1"/>
    <property type="molecule type" value="Genomic_DNA"/>
</dbReference>
<feature type="chain" id="PRO_5042125304" evidence="3">
    <location>
        <begin position="24"/>
        <end position="455"/>
    </location>
</feature>
<organism evidence="4 5">
    <name type="scientific">Chaetomium fimeti</name>
    <dbReference type="NCBI Taxonomy" id="1854472"/>
    <lineage>
        <taxon>Eukaryota</taxon>
        <taxon>Fungi</taxon>
        <taxon>Dikarya</taxon>
        <taxon>Ascomycota</taxon>
        <taxon>Pezizomycotina</taxon>
        <taxon>Sordariomycetes</taxon>
        <taxon>Sordariomycetidae</taxon>
        <taxon>Sordariales</taxon>
        <taxon>Chaetomiaceae</taxon>
        <taxon>Chaetomium</taxon>
    </lineage>
</organism>
<keyword evidence="2" id="KW-0472">Membrane</keyword>
<dbReference type="Proteomes" id="UP001278766">
    <property type="component" value="Unassembled WGS sequence"/>
</dbReference>
<evidence type="ECO:0000313" key="5">
    <source>
        <dbReference type="Proteomes" id="UP001278766"/>
    </source>
</evidence>
<keyword evidence="3" id="KW-0732">Signal</keyword>
<feature type="signal peptide" evidence="3">
    <location>
        <begin position="1"/>
        <end position="23"/>
    </location>
</feature>
<sequence length="455" mass="46381">MVSFSGALTAAGWLLAGVAATMAHERFVAVETGAILSPRQYRMSPAHALDKRQGGCNPGSHPCDDIGPPGAGICCSNNQYCIVNPTDPTTAGCCRIGLTCNSPCDETAFQCDHTTTLTTSGTTTIPAGACCPRRCTGTSQFACPSSLGGGCCQYDQRCATGAGGPSCLFQPPPTTTLDPSLIAPPGCETGEITCAESLGGGCCDAARTCTLITGQRYCAEDPITPTGSGVSVVDVGDGGGLSAGATAGVAVGVVVGVGLLVGAVGWWWCVRRRRRGRRQGPAGEVGEVGEGVGDGASSVRPRPAGVVGRVVGGSGTGREMSDATSDMMSRSGRGGLAQDYFGPAPAVGPYSDAYNHNASPVTTPGLDRGGVPLQPHEPGDIAVPVEIDSRLREEGHTPVGLAITPDTNRSRDDRSRESEDATERYELYGSEIGQVSPTLGSPYAGGMPSPNERPK</sequence>
<feature type="region of interest" description="Disordered" evidence="1">
    <location>
        <begin position="278"/>
        <end position="330"/>
    </location>
</feature>
<reference evidence="4" key="2">
    <citation type="submission" date="2023-06" db="EMBL/GenBank/DDBJ databases">
        <authorList>
            <consortium name="Lawrence Berkeley National Laboratory"/>
            <person name="Haridas S."/>
            <person name="Hensen N."/>
            <person name="Bonometti L."/>
            <person name="Westerberg I."/>
            <person name="Brannstrom I.O."/>
            <person name="Guillou S."/>
            <person name="Cros-Aarteil S."/>
            <person name="Calhoun S."/>
            <person name="Kuo A."/>
            <person name="Mondo S."/>
            <person name="Pangilinan J."/>
            <person name="Riley R."/>
            <person name="Labutti K."/>
            <person name="Andreopoulos B."/>
            <person name="Lipzen A."/>
            <person name="Chen C."/>
            <person name="Yanf M."/>
            <person name="Daum C."/>
            <person name="Ng V."/>
            <person name="Clum A."/>
            <person name="Steindorff A."/>
            <person name="Ohm R."/>
            <person name="Martin F."/>
            <person name="Silar P."/>
            <person name="Natvig D."/>
            <person name="Lalanne C."/>
            <person name="Gautier V."/>
            <person name="Ament-Velasquez S.L."/>
            <person name="Kruys A."/>
            <person name="Hutchinson M.I."/>
            <person name="Powell A.J."/>
            <person name="Barry K."/>
            <person name="Miller A.N."/>
            <person name="Grigoriev I.V."/>
            <person name="Debuchy R."/>
            <person name="Gladieux P."/>
            <person name="Thoren M.H."/>
            <person name="Johannesson H."/>
        </authorList>
    </citation>
    <scope>NUCLEOTIDE SEQUENCE</scope>
    <source>
        <strain evidence="4">CBS 168.71</strain>
    </source>
</reference>
<keyword evidence="2" id="KW-0812">Transmembrane</keyword>
<comment type="caution">
    <text evidence="4">The sequence shown here is derived from an EMBL/GenBank/DDBJ whole genome shotgun (WGS) entry which is preliminary data.</text>
</comment>
<gene>
    <name evidence="4" type="ORF">B0H64DRAFT_450139</name>
</gene>
<reference evidence="4" key="1">
    <citation type="journal article" date="2023" name="Mol. Phylogenet. Evol.">
        <title>Genome-scale phylogeny and comparative genomics of the fungal order Sordariales.</title>
        <authorList>
            <person name="Hensen N."/>
            <person name="Bonometti L."/>
            <person name="Westerberg I."/>
            <person name="Brannstrom I.O."/>
            <person name="Guillou S."/>
            <person name="Cros-Aarteil S."/>
            <person name="Calhoun S."/>
            <person name="Haridas S."/>
            <person name="Kuo A."/>
            <person name="Mondo S."/>
            <person name="Pangilinan J."/>
            <person name="Riley R."/>
            <person name="LaButti K."/>
            <person name="Andreopoulos B."/>
            <person name="Lipzen A."/>
            <person name="Chen C."/>
            <person name="Yan M."/>
            <person name="Daum C."/>
            <person name="Ng V."/>
            <person name="Clum A."/>
            <person name="Steindorff A."/>
            <person name="Ohm R.A."/>
            <person name="Martin F."/>
            <person name="Silar P."/>
            <person name="Natvig D.O."/>
            <person name="Lalanne C."/>
            <person name="Gautier V."/>
            <person name="Ament-Velasquez S.L."/>
            <person name="Kruys A."/>
            <person name="Hutchinson M.I."/>
            <person name="Powell A.J."/>
            <person name="Barry K."/>
            <person name="Miller A.N."/>
            <person name="Grigoriev I.V."/>
            <person name="Debuchy R."/>
            <person name="Gladieux P."/>
            <person name="Hiltunen Thoren M."/>
            <person name="Johannesson H."/>
        </authorList>
    </citation>
    <scope>NUCLEOTIDE SEQUENCE</scope>
    <source>
        <strain evidence="4">CBS 168.71</strain>
    </source>
</reference>
<evidence type="ECO:0000313" key="4">
    <source>
        <dbReference type="EMBL" id="KAK3301371.1"/>
    </source>
</evidence>
<feature type="region of interest" description="Disordered" evidence="1">
    <location>
        <begin position="392"/>
        <end position="455"/>
    </location>
</feature>
<name>A0AAE0HT82_9PEZI</name>
<feature type="compositionally biased region" description="Basic and acidic residues" evidence="1">
    <location>
        <begin position="408"/>
        <end position="426"/>
    </location>
</feature>
<dbReference type="AlphaFoldDB" id="A0AAE0HT82"/>
<evidence type="ECO:0000256" key="2">
    <source>
        <dbReference type="SAM" id="Phobius"/>
    </source>
</evidence>
<feature type="compositionally biased region" description="Low complexity" evidence="1">
    <location>
        <begin position="298"/>
        <end position="309"/>
    </location>
</feature>
<keyword evidence="2" id="KW-1133">Transmembrane helix</keyword>
<evidence type="ECO:0000256" key="1">
    <source>
        <dbReference type="SAM" id="MobiDB-lite"/>
    </source>
</evidence>
<feature type="transmembrane region" description="Helical" evidence="2">
    <location>
        <begin position="247"/>
        <end position="269"/>
    </location>
</feature>
<protein>
    <submittedName>
        <fullName evidence="4">Uncharacterized protein</fullName>
    </submittedName>
</protein>
<proteinExistence type="predicted"/>
<dbReference type="GeneID" id="87844070"/>